<dbReference type="RefSeq" id="WP_251949115.1">
    <property type="nucleotide sequence ID" value="NZ_CP080572.1"/>
</dbReference>
<evidence type="ECO:0000313" key="1">
    <source>
        <dbReference type="EMBL" id="USG99843.1"/>
    </source>
</evidence>
<sequence length="58" mass="6900">MKIEIKLNFLPWNEFRFEYKFSEKTPKSKPKSINEPRVCLNPPIEVSLEPTTQVVIHQ</sequence>
<dbReference type="EMBL" id="CP080572">
    <property type="protein sequence ID" value="USG99843.1"/>
    <property type="molecule type" value="Genomic_DNA"/>
</dbReference>
<dbReference type="AlphaFoldDB" id="A0A9E7SCD4"/>
<accession>A0A9E7SCD4</accession>
<keyword evidence="2" id="KW-1185">Reference proteome</keyword>
<dbReference type="KEGG" id="thei:K1720_10220"/>
<dbReference type="GeneID" id="72778727"/>
<gene>
    <name evidence="1" type="ORF">K1720_10220</name>
</gene>
<organism evidence="1 2">
    <name type="scientific">Thermococcus argininiproducens</name>
    <dbReference type="NCBI Taxonomy" id="2866384"/>
    <lineage>
        <taxon>Archaea</taxon>
        <taxon>Methanobacteriati</taxon>
        <taxon>Methanobacteriota</taxon>
        <taxon>Thermococci</taxon>
        <taxon>Thermococcales</taxon>
        <taxon>Thermococcaceae</taxon>
        <taxon>Thermococcus</taxon>
    </lineage>
</organism>
<protein>
    <submittedName>
        <fullName evidence="1">Uncharacterized protein</fullName>
    </submittedName>
</protein>
<reference evidence="1 2" key="1">
    <citation type="submission" date="2021-08" db="EMBL/GenBank/DDBJ databases">
        <title>Thermococcus onnuriiensis IOH2.</title>
        <authorList>
            <person name="Park Y.-J."/>
        </authorList>
    </citation>
    <scope>NUCLEOTIDE SEQUENCE [LARGE SCALE GENOMIC DNA]</scope>
    <source>
        <strain evidence="1 2">IOH2</strain>
    </source>
</reference>
<name>A0A9E7SCD4_9EURY</name>
<proteinExistence type="predicted"/>
<dbReference type="Proteomes" id="UP001056425">
    <property type="component" value="Chromosome"/>
</dbReference>
<evidence type="ECO:0000313" key="2">
    <source>
        <dbReference type="Proteomes" id="UP001056425"/>
    </source>
</evidence>